<evidence type="ECO:0000256" key="4">
    <source>
        <dbReference type="SAM" id="SignalP"/>
    </source>
</evidence>
<feature type="chain" id="PRO_5042893378" evidence="4">
    <location>
        <begin position="20"/>
        <end position="362"/>
    </location>
</feature>
<keyword evidence="3" id="KW-0560">Oxidoreductase</keyword>
<evidence type="ECO:0000313" key="6">
    <source>
        <dbReference type="EMBL" id="KAK4107227.1"/>
    </source>
</evidence>
<evidence type="ECO:0000256" key="2">
    <source>
        <dbReference type="ARBA" id="ARBA00022857"/>
    </source>
</evidence>
<dbReference type="SUPFAM" id="SSF50129">
    <property type="entry name" value="GroES-like"/>
    <property type="match status" value="1"/>
</dbReference>
<keyword evidence="2" id="KW-0521">NADP</keyword>
<dbReference type="Gene3D" id="3.40.50.720">
    <property type="entry name" value="NAD(P)-binding Rossmann-like Domain"/>
    <property type="match status" value="1"/>
</dbReference>
<dbReference type="InterPro" id="IPR011032">
    <property type="entry name" value="GroES-like_sf"/>
</dbReference>
<gene>
    <name evidence="6" type="ORF">N656DRAFT_785519</name>
</gene>
<sequence>MARMRQALVSSTLGRLVVASHVSIPAPEQGEMLCQTAAVGLNPGDVKFSDYTSLQGTIGGFDFAGVVLQVGPGVTRFKAGDRVAGFAHGYDSNNKSSGAFADVVLAVEDLTLKLPHDWTFEQGATLGTIVATAGMALSHYLDIPLPEADSERTNATGGKTSDQDGEYVLVSGAATATGMVATQLLRLAGFRPVGTCSPRSAELVRSLGAVATLDYRSPTCGADIRSLTGNSLTRVLDCVTSAETMAMCYSAIGSKGGRYVALDPVSTHVKYTRRDVSADWPMALAIFGHPVRLAGVYGRPATPALRGLGARIFCMAEALIERGELRGPPFQVRKGGLAAVDRGIEDLRKGRAKGEKLVYPLA</sequence>
<keyword evidence="4" id="KW-0732">Signal</keyword>
<dbReference type="PANTHER" id="PTHR45348">
    <property type="entry name" value="HYPOTHETICAL OXIDOREDUCTASE (EUROFUNG)"/>
    <property type="match status" value="1"/>
</dbReference>
<keyword evidence="7" id="KW-1185">Reference proteome</keyword>
<evidence type="ECO:0000256" key="3">
    <source>
        <dbReference type="ARBA" id="ARBA00023002"/>
    </source>
</evidence>
<dbReference type="AlphaFoldDB" id="A0AAN6QHB5"/>
<dbReference type="SUPFAM" id="SSF51735">
    <property type="entry name" value="NAD(P)-binding Rossmann-fold domains"/>
    <property type="match status" value="1"/>
</dbReference>
<evidence type="ECO:0000313" key="7">
    <source>
        <dbReference type="Proteomes" id="UP001302812"/>
    </source>
</evidence>
<evidence type="ECO:0000259" key="5">
    <source>
        <dbReference type="SMART" id="SM00829"/>
    </source>
</evidence>
<dbReference type="PANTHER" id="PTHR45348:SF6">
    <property type="entry name" value="TRANS-ENOYL REDUCTASE APDC"/>
    <property type="match status" value="1"/>
</dbReference>
<reference evidence="6" key="2">
    <citation type="submission" date="2023-05" db="EMBL/GenBank/DDBJ databases">
        <authorList>
            <consortium name="Lawrence Berkeley National Laboratory"/>
            <person name="Steindorff A."/>
            <person name="Hensen N."/>
            <person name="Bonometti L."/>
            <person name="Westerberg I."/>
            <person name="Brannstrom I.O."/>
            <person name="Guillou S."/>
            <person name="Cros-Aarteil S."/>
            <person name="Calhoun S."/>
            <person name="Haridas S."/>
            <person name="Kuo A."/>
            <person name="Mondo S."/>
            <person name="Pangilinan J."/>
            <person name="Riley R."/>
            <person name="Labutti K."/>
            <person name="Andreopoulos B."/>
            <person name="Lipzen A."/>
            <person name="Chen C."/>
            <person name="Yanf M."/>
            <person name="Daum C."/>
            <person name="Ng V."/>
            <person name="Clum A."/>
            <person name="Ohm R."/>
            <person name="Martin F."/>
            <person name="Silar P."/>
            <person name="Natvig D."/>
            <person name="Lalanne C."/>
            <person name="Gautier V."/>
            <person name="Ament-Velasquez S.L."/>
            <person name="Kruys A."/>
            <person name="Hutchinson M.I."/>
            <person name="Powell A.J."/>
            <person name="Barry K."/>
            <person name="Miller A.N."/>
            <person name="Grigoriev I.V."/>
            <person name="Debuchy R."/>
            <person name="Gladieux P."/>
            <person name="Thoren M.H."/>
            <person name="Johannesson H."/>
        </authorList>
    </citation>
    <scope>NUCLEOTIDE SEQUENCE</scope>
    <source>
        <strain evidence="6">CBS 508.74</strain>
    </source>
</reference>
<dbReference type="CDD" id="cd08249">
    <property type="entry name" value="enoyl_reductase_like"/>
    <property type="match status" value="1"/>
</dbReference>
<feature type="signal peptide" evidence="4">
    <location>
        <begin position="1"/>
        <end position="19"/>
    </location>
</feature>
<protein>
    <submittedName>
        <fullName evidence="6">GroES-like protein</fullName>
    </submittedName>
</protein>
<dbReference type="SMART" id="SM00829">
    <property type="entry name" value="PKS_ER"/>
    <property type="match status" value="1"/>
</dbReference>
<comment type="similarity">
    <text evidence="1">Belongs to the zinc-containing alcohol dehydrogenase family.</text>
</comment>
<feature type="domain" description="Enoyl reductase (ER)" evidence="5">
    <location>
        <begin position="11"/>
        <end position="358"/>
    </location>
</feature>
<dbReference type="Proteomes" id="UP001302812">
    <property type="component" value="Unassembled WGS sequence"/>
</dbReference>
<accession>A0AAN6QHB5</accession>
<dbReference type="InterPro" id="IPR047122">
    <property type="entry name" value="Trans-enoyl_RdTase-like"/>
</dbReference>
<name>A0AAN6QHB5_9PEZI</name>
<dbReference type="InterPro" id="IPR036291">
    <property type="entry name" value="NAD(P)-bd_dom_sf"/>
</dbReference>
<organism evidence="6 7">
    <name type="scientific">Canariomyces notabilis</name>
    <dbReference type="NCBI Taxonomy" id="2074819"/>
    <lineage>
        <taxon>Eukaryota</taxon>
        <taxon>Fungi</taxon>
        <taxon>Dikarya</taxon>
        <taxon>Ascomycota</taxon>
        <taxon>Pezizomycotina</taxon>
        <taxon>Sordariomycetes</taxon>
        <taxon>Sordariomycetidae</taxon>
        <taxon>Sordariales</taxon>
        <taxon>Chaetomiaceae</taxon>
        <taxon>Canariomyces</taxon>
    </lineage>
</organism>
<dbReference type="Gene3D" id="3.90.180.10">
    <property type="entry name" value="Medium-chain alcohol dehydrogenases, catalytic domain"/>
    <property type="match status" value="1"/>
</dbReference>
<dbReference type="Pfam" id="PF00107">
    <property type="entry name" value="ADH_zinc_N"/>
    <property type="match status" value="1"/>
</dbReference>
<evidence type="ECO:0000256" key="1">
    <source>
        <dbReference type="ARBA" id="ARBA00008072"/>
    </source>
</evidence>
<dbReference type="GO" id="GO:0016651">
    <property type="term" value="F:oxidoreductase activity, acting on NAD(P)H"/>
    <property type="evidence" value="ECO:0007669"/>
    <property type="project" value="InterPro"/>
</dbReference>
<comment type="caution">
    <text evidence="6">The sequence shown here is derived from an EMBL/GenBank/DDBJ whole genome shotgun (WGS) entry which is preliminary data.</text>
</comment>
<dbReference type="RefSeq" id="XP_064664797.1">
    <property type="nucleotide sequence ID" value="XM_064816410.1"/>
</dbReference>
<reference evidence="6" key="1">
    <citation type="journal article" date="2023" name="Mol. Phylogenet. Evol.">
        <title>Genome-scale phylogeny and comparative genomics of the fungal order Sordariales.</title>
        <authorList>
            <person name="Hensen N."/>
            <person name="Bonometti L."/>
            <person name="Westerberg I."/>
            <person name="Brannstrom I.O."/>
            <person name="Guillou S."/>
            <person name="Cros-Aarteil S."/>
            <person name="Calhoun S."/>
            <person name="Haridas S."/>
            <person name="Kuo A."/>
            <person name="Mondo S."/>
            <person name="Pangilinan J."/>
            <person name="Riley R."/>
            <person name="LaButti K."/>
            <person name="Andreopoulos B."/>
            <person name="Lipzen A."/>
            <person name="Chen C."/>
            <person name="Yan M."/>
            <person name="Daum C."/>
            <person name="Ng V."/>
            <person name="Clum A."/>
            <person name="Steindorff A."/>
            <person name="Ohm R.A."/>
            <person name="Martin F."/>
            <person name="Silar P."/>
            <person name="Natvig D.O."/>
            <person name="Lalanne C."/>
            <person name="Gautier V."/>
            <person name="Ament-Velasquez S.L."/>
            <person name="Kruys A."/>
            <person name="Hutchinson M.I."/>
            <person name="Powell A.J."/>
            <person name="Barry K."/>
            <person name="Miller A.N."/>
            <person name="Grigoriev I.V."/>
            <person name="Debuchy R."/>
            <person name="Gladieux P."/>
            <person name="Hiltunen Thoren M."/>
            <person name="Johannesson H."/>
        </authorList>
    </citation>
    <scope>NUCLEOTIDE SEQUENCE</scope>
    <source>
        <strain evidence="6">CBS 508.74</strain>
    </source>
</reference>
<dbReference type="EMBL" id="MU853378">
    <property type="protein sequence ID" value="KAK4107227.1"/>
    <property type="molecule type" value="Genomic_DNA"/>
</dbReference>
<dbReference type="InterPro" id="IPR020843">
    <property type="entry name" value="ER"/>
</dbReference>
<dbReference type="GeneID" id="89940535"/>
<dbReference type="InterPro" id="IPR013154">
    <property type="entry name" value="ADH-like_N"/>
</dbReference>
<proteinExistence type="inferred from homology"/>
<dbReference type="Pfam" id="PF08240">
    <property type="entry name" value="ADH_N"/>
    <property type="match status" value="1"/>
</dbReference>
<dbReference type="InterPro" id="IPR013149">
    <property type="entry name" value="ADH-like_C"/>
</dbReference>